<dbReference type="SUPFAM" id="SSF52540">
    <property type="entry name" value="P-loop containing nucleoside triphosphate hydrolases"/>
    <property type="match status" value="1"/>
</dbReference>
<sequence>MSSATQSNSVPKRSGTVALIGRPNVGKSTLVNNLIGQKVAITSPKPQTTRFPIEGLYQDERGQIIFIDTPGIFLKAKDPVSKRVNEKALEPFNKDVDLALYLIDHTRKRDFEEAKVVGITRKLNIPKVLVINKIDVTEPTYRAQYRFLEEECDAVVEISALNRTHLKTLLETIFTMLPERDQPIVDANLYPYPAINLDSRTFIAEIIREKVFLRTRKEVPYTTTAVVDNVIERDANTTYIQARVLTTDDTYKKMLIGAGGRRIKEIGTMARKELETATNRKIYLDLTVETDRHWPETLG</sequence>
<keyword evidence="6" id="KW-0963">Cytoplasm</keyword>
<keyword evidence="6" id="KW-0699">rRNA-binding</keyword>
<gene>
    <name evidence="6" type="primary">era</name>
    <name evidence="11" type="ORF">A3D08_00375</name>
</gene>
<dbReference type="PRINTS" id="PR00326">
    <property type="entry name" value="GTP1OBG"/>
</dbReference>
<dbReference type="Pfam" id="PF01926">
    <property type="entry name" value="MMR_HSR1"/>
    <property type="match status" value="1"/>
</dbReference>
<dbReference type="HAMAP" id="MF_00367">
    <property type="entry name" value="GTPase_Era"/>
    <property type="match status" value="1"/>
</dbReference>
<feature type="binding site" evidence="6">
    <location>
        <begin position="132"/>
        <end position="135"/>
    </location>
    <ligand>
        <name>GTP</name>
        <dbReference type="ChEBI" id="CHEBI:37565"/>
    </ligand>
</feature>
<comment type="subunit">
    <text evidence="6">Monomer.</text>
</comment>
<dbReference type="Gene3D" id="3.30.300.20">
    <property type="match status" value="1"/>
</dbReference>
<comment type="subcellular location">
    <subcellularLocation>
        <location evidence="6">Cytoplasm</location>
    </subcellularLocation>
    <subcellularLocation>
        <location evidence="6">Cell membrane</location>
        <topology evidence="6">Peripheral membrane protein</topology>
    </subcellularLocation>
</comment>
<dbReference type="CDD" id="cd04163">
    <property type="entry name" value="Era"/>
    <property type="match status" value="1"/>
</dbReference>
<keyword evidence="6" id="KW-1003">Cell membrane</keyword>
<dbReference type="AlphaFoldDB" id="A0A1F7HFV5"/>
<keyword evidence="5 6" id="KW-0342">GTP-binding</keyword>
<feature type="domain" description="KH type-2" evidence="9">
    <location>
        <begin position="215"/>
        <end position="292"/>
    </location>
</feature>
<dbReference type="PANTHER" id="PTHR42698">
    <property type="entry name" value="GTPASE ERA"/>
    <property type="match status" value="1"/>
</dbReference>
<feature type="region of interest" description="G4" evidence="7">
    <location>
        <begin position="132"/>
        <end position="135"/>
    </location>
</feature>
<dbReference type="GO" id="GO:0005525">
    <property type="term" value="F:GTP binding"/>
    <property type="evidence" value="ECO:0007669"/>
    <property type="project" value="UniProtKB-UniRule"/>
</dbReference>
<evidence type="ECO:0000256" key="7">
    <source>
        <dbReference type="PROSITE-ProRule" id="PRU01050"/>
    </source>
</evidence>
<dbReference type="PANTHER" id="PTHR42698:SF1">
    <property type="entry name" value="GTPASE ERA, MITOCHONDRIAL"/>
    <property type="match status" value="1"/>
</dbReference>
<evidence type="ECO:0000256" key="4">
    <source>
        <dbReference type="ARBA" id="ARBA00022884"/>
    </source>
</evidence>
<evidence type="ECO:0000256" key="6">
    <source>
        <dbReference type="HAMAP-Rule" id="MF_00367"/>
    </source>
</evidence>
<dbReference type="CDD" id="cd22534">
    <property type="entry name" value="KH-II_Era"/>
    <property type="match status" value="1"/>
</dbReference>
<feature type="region of interest" description="G2" evidence="7">
    <location>
        <begin position="47"/>
        <end position="51"/>
    </location>
</feature>
<organism evidence="11 12">
    <name type="scientific">Candidatus Roizmanbacteria bacterium RIFCSPHIGHO2_02_FULL_43_11</name>
    <dbReference type="NCBI Taxonomy" id="1802043"/>
    <lineage>
        <taxon>Bacteria</taxon>
        <taxon>Candidatus Roizmaniibacteriota</taxon>
    </lineage>
</organism>
<feature type="region of interest" description="G1" evidence="7">
    <location>
        <begin position="21"/>
        <end position="28"/>
    </location>
</feature>
<feature type="region of interest" description="G5" evidence="7">
    <location>
        <begin position="158"/>
        <end position="160"/>
    </location>
</feature>
<comment type="function">
    <text evidence="6">An essential GTPase that binds both GDP and GTP, with rapid nucleotide exchange. Plays a role in 16S rRNA processing and 30S ribosomal subunit biogenesis and possibly also in cell cycle regulation and energy metabolism.</text>
</comment>
<evidence type="ECO:0000259" key="10">
    <source>
        <dbReference type="PROSITE" id="PS51713"/>
    </source>
</evidence>
<dbReference type="EMBL" id="MFZT01000034">
    <property type="protein sequence ID" value="OGK30121.1"/>
    <property type="molecule type" value="Genomic_DNA"/>
</dbReference>
<comment type="caution">
    <text evidence="11">The sequence shown here is derived from an EMBL/GenBank/DDBJ whole genome shotgun (WGS) entry which is preliminary data.</text>
</comment>
<dbReference type="InterPro" id="IPR006073">
    <property type="entry name" value="GTP-bd"/>
</dbReference>
<accession>A0A1F7HFV5</accession>
<dbReference type="GO" id="GO:0003924">
    <property type="term" value="F:GTPase activity"/>
    <property type="evidence" value="ECO:0007669"/>
    <property type="project" value="UniProtKB-UniRule"/>
</dbReference>
<feature type="binding site" evidence="6">
    <location>
        <begin position="21"/>
        <end position="28"/>
    </location>
    <ligand>
        <name>GTP</name>
        <dbReference type="ChEBI" id="CHEBI:37565"/>
    </ligand>
</feature>
<feature type="region of interest" description="G3" evidence="7">
    <location>
        <begin position="68"/>
        <end position="71"/>
    </location>
</feature>
<reference evidence="11 12" key="1">
    <citation type="journal article" date="2016" name="Nat. Commun.">
        <title>Thousands of microbial genomes shed light on interconnected biogeochemical processes in an aquifer system.</title>
        <authorList>
            <person name="Anantharaman K."/>
            <person name="Brown C.T."/>
            <person name="Hug L.A."/>
            <person name="Sharon I."/>
            <person name="Castelle C.J."/>
            <person name="Probst A.J."/>
            <person name="Thomas B.C."/>
            <person name="Singh A."/>
            <person name="Wilkins M.J."/>
            <person name="Karaoz U."/>
            <person name="Brodie E.L."/>
            <person name="Williams K.H."/>
            <person name="Hubbard S.S."/>
            <person name="Banfield J.F."/>
        </authorList>
    </citation>
    <scope>NUCLEOTIDE SEQUENCE [LARGE SCALE GENOMIC DNA]</scope>
</reference>
<evidence type="ECO:0000256" key="2">
    <source>
        <dbReference type="ARBA" id="ARBA00020484"/>
    </source>
</evidence>
<feature type="domain" description="Era-type G" evidence="10">
    <location>
        <begin position="13"/>
        <end position="179"/>
    </location>
</feature>
<dbReference type="NCBIfam" id="NF000908">
    <property type="entry name" value="PRK00089.1"/>
    <property type="match status" value="1"/>
</dbReference>
<evidence type="ECO:0000313" key="12">
    <source>
        <dbReference type="Proteomes" id="UP000178098"/>
    </source>
</evidence>
<dbReference type="GO" id="GO:0070181">
    <property type="term" value="F:small ribosomal subunit rRNA binding"/>
    <property type="evidence" value="ECO:0007669"/>
    <property type="project" value="UniProtKB-UniRule"/>
</dbReference>
<keyword evidence="4 6" id="KW-0694">RNA-binding</keyword>
<keyword evidence="3 6" id="KW-0547">Nucleotide-binding</keyword>
<evidence type="ECO:0000256" key="1">
    <source>
        <dbReference type="ARBA" id="ARBA00007921"/>
    </source>
</evidence>
<name>A0A1F7HFV5_9BACT</name>
<dbReference type="GO" id="GO:0043024">
    <property type="term" value="F:ribosomal small subunit binding"/>
    <property type="evidence" value="ECO:0007669"/>
    <property type="project" value="TreeGrafter"/>
</dbReference>
<keyword evidence="6" id="KW-0472">Membrane</keyword>
<dbReference type="InterPro" id="IPR027417">
    <property type="entry name" value="P-loop_NTPase"/>
</dbReference>
<dbReference type="Proteomes" id="UP000178098">
    <property type="component" value="Unassembled WGS sequence"/>
</dbReference>
<dbReference type="SUPFAM" id="SSF54814">
    <property type="entry name" value="Prokaryotic type KH domain (KH-domain type II)"/>
    <property type="match status" value="1"/>
</dbReference>
<dbReference type="InterPro" id="IPR009019">
    <property type="entry name" value="KH_sf_prok-type"/>
</dbReference>
<keyword evidence="6" id="KW-0690">Ribosome biogenesis</keyword>
<dbReference type="NCBIfam" id="TIGR00436">
    <property type="entry name" value="era"/>
    <property type="match status" value="1"/>
</dbReference>
<dbReference type="GO" id="GO:0000028">
    <property type="term" value="P:ribosomal small subunit assembly"/>
    <property type="evidence" value="ECO:0007669"/>
    <property type="project" value="TreeGrafter"/>
</dbReference>
<dbReference type="InterPro" id="IPR030388">
    <property type="entry name" value="G_ERA_dom"/>
</dbReference>
<proteinExistence type="inferred from homology"/>
<dbReference type="InterPro" id="IPR005225">
    <property type="entry name" value="Small_GTP-bd"/>
</dbReference>
<dbReference type="InterPro" id="IPR015946">
    <property type="entry name" value="KH_dom-like_a/b"/>
</dbReference>
<evidence type="ECO:0000259" key="9">
    <source>
        <dbReference type="PROSITE" id="PS50823"/>
    </source>
</evidence>
<evidence type="ECO:0000313" key="11">
    <source>
        <dbReference type="EMBL" id="OGK30121.1"/>
    </source>
</evidence>
<dbReference type="PROSITE" id="PS50823">
    <property type="entry name" value="KH_TYPE_2"/>
    <property type="match status" value="1"/>
</dbReference>
<dbReference type="InterPro" id="IPR004044">
    <property type="entry name" value="KH_dom_type_2"/>
</dbReference>
<evidence type="ECO:0000256" key="5">
    <source>
        <dbReference type="ARBA" id="ARBA00023134"/>
    </source>
</evidence>
<comment type="similarity">
    <text evidence="1 6 7 8">Belongs to the TRAFAC class TrmE-Era-EngA-EngB-Septin-like GTPase superfamily. Era GTPase family.</text>
</comment>
<evidence type="ECO:0000256" key="3">
    <source>
        <dbReference type="ARBA" id="ARBA00022741"/>
    </source>
</evidence>
<dbReference type="Gene3D" id="3.40.50.300">
    <property type="entry name" value="P-loop containing nucleotide triphosphate hydrolases"/>
    <property type="match status" value="1"/>
</dbReference>
<dbReference type="InterPro" id="IPR005662">
    <property type="entry name" value="GTPase_Era-like"/>
</dbReference>
<dbReference type="GO" id="GO:0005829">
    <property type="term" value="C:cytosol"/>
    <property type="evidence" value="ECO:0007669"/>
    <property type="project" value="TreeGrafter"/>
</dbReference>
<dbReference type="PROSITE" id="PS51713">
    <property type="entry name" value="G_ERA"/>
    <property type="match status" value="1"/>
</dbReference>
<dbReference type="NCBIfam" id="TIGR00231">
    <property type="entry name" value="small_GTP"/>
    <property type="match status" value="1"/>
</dbReference>
<feature type="binding site" evidence="6">
    <location>
        <begin position="68"/>
        <end position="72"/>
    </location>
    <ligand>
        <name>GTP</name>
        <dbReference type="ChEBI" id="CHEBI:37565"/>
    </ligand>
</feature>
<dbReference type="GO" id="GO:0005886">
    <property type="term" value="C:plasma membrane"/>
    <property type="evidence" value="ECO:0007669"/>
    <property type="project" value="UniProtKB-SubCell"/>
</dbReference>
<protein>
    <recommendedName>
        <fullName evidence="2 6">GTPase Era</fullName>
    </recommendedName>
</protein>
<evidence type="ECO:0000256" key="8">
    <source>
        <dbReference type="RuleBase" id="RU003761"/>
    </source>
</evidence>
<dbReference type="Pfam" id="PF07650">
    <property type="entry name" value="KH_2"/>
    <property type="match status" value="1"/>
</dbReference>